<proteinExistence type="predicted"/>
<accession>A0AAW9S290</accession>
<dbReference type="AlphaFoldDB" id="A0AAW9S290"/>
<dbReference type="InterPro" id="IPR007038">
    <property type="entry name" value="HupE_UreJ"/>
</dbReference>
<keyword evidence="4" id="KW-1185">Reference proteome</keyword>
<protein>
    <submittedName>
        <fullName evidence="3">HupE/UreJ family protein</fullName>
    </submittedName>
</protein>
<feature type="transmembrane region" description="Helical" evidence="1">
    <location>
        <begin position="170"/>
        <end position="193"/>
    </location>
</feature>
<sequence length="194" mass="18831">MTKTFAKLTFLAAALAATPALAHVGAGSASGFASGFTHPLLGPDHLLAMVAVGLWAGLVGGAALWVWPAVFVGTMVVGGILGMSGVALPLVEPAILASVIVLGVFAAFAFKAPVWLGGILAGAFALFHGHAHGTEIPAAATGIEYLAGFAVATALLHGIGIAAVTAAGRFGVSSMVARALGAAVAVGGTVLALG</sequence>
<gene>
    <name evidence="3" type="ORF">V3328_20810</name>
</gene>
<keyword evidence="1" id="KW-0812">Transmembrane</keyword>
<keyword evidence="1" id="KW-1133">Transmembrane helix</keyword>
<feature type="signal peptide" evidence="2">
    <location>
        <begin position="1"/>
        <end position="22"/>
    </location>
</feature>
<evidence type="ECO:0000256" key="2">
    <source>
        <dbReference type="SAM" id="SignalP"/>
    </source>
</evidence>
<evidence type="ECO:0000313" key="4">
    <source>
        <dbReference type="Proteomes" id="UP001378188"/>
    </source>
</evidence>
<dbReference type="EMBL" id="JAZHOF010000009">
    <property type="protein sequence ID" value="MEJ8573941.1"/>
    <property type="molecule type" value="Genomic_DNA"/>
</dbReference>
<evidence type="ECO:0000313" key="3">
    <source>
        <dbReference type="EMBL" id="MEJ8573941.1"/>
    </source>
</evidence>
<feature type="transmembrane region" description="Helical" evidence="1">
    <location>
        <begin position="46"/>
        <end position="67"/>
    </location>
</feature>
<dbReference type="Pfam" id="PF04955">
    <property type="entry name" value="HupE_UreJ"/>
    <property type="match status" value="1"/>
</dbReference>
<keyword evidence="2" id="KW-0732">Signal</keyword>
<dbReference type="PIRSF" id="PIRSF016919">
    <property type="entry name" value="HupE_UreJ"/>
    <property type="match status" value="1"/>
</dbReference>
<comment type="caution">
    <text evidence="3">The sequence shown here is derived from an EMBL/GenBank/DDBJ whole genome shotgun (WGS) entry which is preliminary data.</text>
</comment>
<organism evidence="3 4">
    <name type="scientific">Microbaculum marinum</name>
    <dbReference type="NCBI Taxonomy" id="1764581"/>
    <lineage>
        <taxon>Bacteria</taxon>
        <taxon>Pseudomonadati</taxon>
        <taxon>Pseudomonadota</taxon>
        <taxon>Alphaproteobacteria</taxon>
        <taxon>Hyphomicrobiales</taxon>
        <taxon>Tepidamorphaceae</taxon>
        <taxon>Microbaculum</taxon>
    </lineage>
</organism>
<reference evidence="3 4" key="1">
    <citation type="submission" date="2024-02" db="EMBL/GenBank/DDBJ databases">
        <title>Genome analysis and characterization of Microbaculum marinisediminis sp. nov., isolated from marine sediment.</title>
        <authorList>
            <person name="Du Z.-J."/>
            <person name="Ye Y.-Q."/>
            <person name="Zhang Z.-R."/>
            <person name="Yuan S.-M."/>
            <person name="Zhang X.-Y."/>
        </authorList>
    </citation>
    <scope>NUCLEOTIDE SEQUENCE [LARGE SCALE GENOMIC DNA]</scope>
    <source>
        <strain evidence="3 4">SDUM1044001</strain>
    </source>
</reference>
<name>A0AAW9S290_9HYPH</name>
<keyword evidence="1" id="KW-0472">Membrane</keyword>
<feature type="transmembrane region" description="Helical" evidence="1">
    <location>
        <begin position="143"/>
        <end position="164"/>
    </location>
</feature>
<feature type="transmembrane region" description="Helical" evidence="1">
    <location>
        <begin position="79"/>
        <end position="108"/>
    </location>
</feature>
<dbReference type="Proteomes" id="UP001378188">
    <property type="component" value="Unassembled WGS sequence"/>
</dbReference>
<evidence type="ECO:0000256" key="1">
    <source>
        <dbReference type="SAM" id="Phobius"/>
    </source>
</evidence>
<feature type="chain" id="PRO_5043432349" evidence="2">
    <location>
        <begin position="23"/>
        <end position="194"/>
    </location>
</feature>
<dbReference type="RefSeq" id="WP_340331636.1">
    <property type="nucleotide sequence ID" value="NZ_JAZHOF010000009.1"/>
</dbReference>